<dbReference type="VEuPathDB" id="FungiDB:AeMF1_003533"/>
<evidence type="ECO:0000313" key="2">
    <source>
        <dbReference type="Proteomes" id="UP000481153"/>
    </source>
</evidence>
<name>A0A6G0X823_9STRA</name>
<reference evidence="1 2" key="1">
    <citation type="submission" date="2019-07" db="EMBL/GenBank/DDBJ databases">
        <title>Genomics analysis of Aphanomyces spp. identifies a new class of oomycete effector associated with host adaptation.</title>
        <authorList>
            <person name="Gaulin E."/>
        </authorList>
    </citation>
    <scope>NUCLEOTIDE SEQUENCE [LARGE SCALE GENOMIC DNA]</scope>
    <source>
        <strain evidence="1 2">ATCC 201684</strain>
    </source>
</reference>
<dbReference type="EMBL" id="VJMJ01000090">
    <property type="protein sequence ID" value="KAF0736069.1"/>
    <property type="molecule type" value="Genomic_DNA"/>
</dbReference>
<accession>A0A6G0X823</accession>
<evidence type="ECO:0008006" key="3">
    <source>
        <dbReference type="Google" id="ProtNLM"/>
    </source>
</evidence>
<comment type="caution">
    <text evidence="1">The sequence shown here is derived from an EMBL/GenBank/DDBJ whole genome shotgun (WGS) entry which is preliminary data.</text>
</comment>
<organism evidence="1 2">
    <name type="scientific">Aphanomyces euteiches</name>
    <dbReference type="NCBI Taxonomy" id="100861"/>
    <lineage>
        <taxon>Eukaryota</taxon>
        <taxon>Sar</taxon>
        <taxon>Stramenopiles</taxon>
        <taxon>Oomycota</taxon>
        <taxon>Saprolegniomycetes</taxon>
        <taxon>Saprolegniales</taxon>
        <taxon>Verrucalvaceae</taxon>
        <taxon>Aphanomyces</taxon>
    </lineage>
</organism>
<dbReference type="Proteomes" id="UP000481153">
    <property type="component" value="Unassembled WGS sequence"/>
</dbReference>
<evidence type="ECO:0000313" key="1">
    <source>
        <dbReference type="EMBL" id="KAF0736069.1"/>
    </source>
</evidence>
<protein>
    <recommendedName>
        <fullName evidence="3">START domain-containing protein</fullName>
    </recommendedName>
</protein>
<sequence>MAENTAASWNVLSDLQFLLQTDDDRDDEILHMHELPLDSTTLVDGVCSSPPEKKRRVRDYHHRGELAQLRKQVEDLKSTLREAKTKTGVLDTSIWQKAARRERVEKMRSIQENVDLRAAVDERAAYIDQMKRTLSRKPRWSTMPEASVEEWQSFKLAAQQSRRTSAIHAIADRQYRRQPNAFIQAGIYDRSEDLFRAAAVTLPSRQVLLQVINHVNLSAPASIIALACWRAFRRDYPPIPIPENACETIERIDEHTIYERFSHTRGGVTGHSNNIRKYYAEDGRYVTVWRTVLEDALVPEMAQGAVENSWGWMVVTPHPRERSKSRMTCLVQTPVDPRTFAGPTNTTASPNRFEVQSIEAIKFAITTTFPFDADFTCPPAMRTFVERGQLFERAIKSSLNDAIARFASEEQKRAE</sequence>
<dbReference type="AlphaFoldDB" id="A0A6G0X823"/>
<proteinExistence type="predicted"/>
<gene>
    <name evidence="1" type="ORF">Ae201684_007656</name>
</gene>
<keyword evidence="2" id="KW-1185">Reference proteome</keyword>